<keyword evidence="2" id="KW-0408">Iron</keyword>
<feature type="domain" description="4Fe-4S ferredoxin-type" evidence="4">
    <location>
        <begin position="1"/>
        <end position="30"/>
    </location>
</feature>
<keyword evidence="6" id="KW-1185">Reference proteome</keyword>
<dbReference type="SUPFAM" id="SSF54862">
    <property type="entry name" value="4Fe-4S ferredoxins"/>
    <property type="match status" value="1"/>
</dbReference>
<dbReference type="InterPro" id="IPR017896">
    <property type="entry name" value="4Fe4S_Fe-S-bd"/>
</dbReference>
<sequence length="62" mass="7131">MDYYLEISSRCIECDNCRLICPEKAIFMDKGKYTIEPWACTLCNACTLVCPVDCIKEVSQKE</sequence>
<dbReference type="Proteomes" id="UP000443582">
    <property type="component" value="Unassembled WGS sequence"/>
</dbReference>
<evidence type="ECO:0000313" key="6">
    <source>
        <dbReference type="Proteomes" id="UP000443582"/>
    </source>
</evidence>
<proteinExistence type="predicted"/>
<dbReference type="EMBL" id="QDKL01000001">
    <property type="protein sequence ID" value="RZF23000.1"/>
    <property type="molecule type" value="Genomic_DNA"/>
</dbReference>
<keyword evidence="1" id="KW-0479">Metal-binding</keyword>
<dbReference type="RefSeq" id="WP_114705942.1">
    <property type="nucleotide sequence ID" value="NZ_QDKL01000001.1"/>
</dbReference>
<dbReference type="Pfam" id="PF14697">
    <property type="entry name" value="Fer4_21"/>
    <property type="match status" value="1"/>
</dbReference>
<accession>A0ABY0IKI3</accession>
<feature type="domain" description="4Fe-4S ferredoxin-type" evidence="4">
    <location>
        <begin position="31"/>
        <end position="60"/>
    </location>
</feature>
<name>A0ABY0IKI3_9BACT</name>
<reference evidence="6" key="1">
    <citation type="journal article" date="2019" name="Int. J. Syst. Evol. Microbiol.">
        <title>Halobacteriovorax valvorus sp. nov., a novel prokaryotic predator isolated from coastal seawater of China.</title>
        <authorList>
            <person name="Chen M.-X."/>
        </authorList>
    </citation>
    <scope>NUCLEOTIDE SEQUENCE [LARGE SCALE GENOMIC DNA]</scope>
    <source>
        <strain evidence="6">BL9</strain>
    </source>
</reference>
<evidence type="ECO:0000259" key="4">
    <source>
        <dbReference type="PROSITE" id="PS51379"/>
    </source>
</evidence>
<evidence type="ECO:0000256" key="2">
    <source>
        <dbReference type="ARBA" id="ARBA00023004"/>
    </source>
</evidence>
<keyword evidence="3" id="KW-0411">Iron-sulfur</keyword>
<organism evidence="5 6">
    <name type="scientific">Halobacteriovorax vibrionivorans</name>
    <dbReference type="NCBI Taxonomy" id="2152716"/>
    <lineage>
        <taxon>Bacteria</taxon>
        <taxon>Pseudomonadati</taxon>
        <taxon>Bdellovibrionota</taxon>
        <taxon>Bacteriovoracia</taxon>
        <taxon>Bacteriovoracales</taxon>
        <taxon>Halobacteriovoraceae</taxon>
        <taxon>Halobacteriovorax</taxon>
    </lineage>
</organism>
<evidence type="ECO:0000313" key="5">
    <source>
        <dbReference type="EMBL" id="RZF23000.1"/>
    </source>
</evidence>
<dbReference type="Gene3D" id="3.30.70.20">
    <property type="match status" value="1"/>
</dbReference>
<dbReference type="PROSITE" id="PS51379">
    <property type="entry name" value="4FE4S_FER_2"/>
    <property type="match status" value="2"/>
</dbReference>
<evidence type="ECO:0000256" key="1">
    <source>
        <dbReference type="ARBA" id="ARBA00022723"/>
    </source>
</evidence>
<comment type="caution">
    <text evidence="5">The sequence shown here is derived from an EMBL/GenBank/DDBJ whole genome shotgun (WGS) entry which is preliminary data.</text>
</comment>
<gene>
    <name evidence="5" type="ORF">DAY19_04305</name>
</gene>
<protein>
    <submittedName>
        <fullName evidence="5">4Fe-4S dicluster domain-containing protein</fullName>
    </submittedName>
</protein>
<dbReference type="InterPro" id="IPR017900">
    <property type="entry name" value="4Fe4S_Fe_S_CS"/>
</dbReference>
<evidence type="ECO:0000256" key="3">
    <source>
        <dbReference type="ARBA" id="ARBA00023014"/>
    </source>
</evidence>
<dbReference type="PROSITE" id="PS00198">
    <property type="entry name" value="4FE4S_FER_1"/>
    <property type="match status" value="2"/>
</dbReference>